<dbReference type="Gene3D" id="3.40.50.150">
    <property type="entry name" value="Vaccinia Virus protein VP39"/>
    <property type="match status" value="1"/>
</dbReference>
<evidence type="ECO:0000313" key="1">
    <source>
        <dbReference type="EMBL" id="MFD1121506.1"/>
    </source>
</evidence>
<dbReference type="InterPro" id="IPR029063">
    <property type="entry name" value="SAM-dependent_MTases_sf"/>
</dbReference>
<dbReference type="SUPFAM" id="SSF53335">
    <property type="entry name" value="S-adenosyl-L-methionine-dependent methyltransferases"/>
    <property type="match status" value="1"/>
</dbReference>
<protein>
    <submittedName>
        <fullName evidence="1">Class I SAM-dependent methyltransferase</fullName>
        <ecNumber evidence="1">2.1.1.-</ecNumber>
    </submittedName>
</protein>
<dbReference type="PANTHER" id="PTHR40036">
    <property type="entry name" value="MACROCIN O-METHYLTRANSFERASE"/>
    <property type="match status" value="1"/>
</dbReference>
<dbReference type="Proteomes" id="UP001597206">
    <property type="component" value="Unassembled WGS sequence"/>
</dbReference>
<dbReference type="PANTHER" id="PTHR40036:SF1">
    <property type="entry name" value="MACROCIN O-METHYLTRANSFERASE"/>
    <property type="match status" value="1"/>
</dbReference>
<evidence type="ECO:0000313" key="2">
    <source>
        <dbReference type="Proteomes" id="UP001597206"/>
    </source>
</evidence>
<reference evidence="2" key="1">
    <citation type="journal article" date="2019" name="Int. J. Syst. Evol. Microbiol.">
        <title>The Global Catalogue of Microorganisms (GCM) 10K type strain sequencing project: providing services to taxonomists for standard genome sequencing and annotation.</title>
        <authorList>
            <consortium name="The Broad Institute Genomics Platform"/>
            <consortium name="The Broad Institute Genome Sequencing Center for Infectious Disease"/>
            <person name="Wu L."/>
            <person name="Ma J."/>
        </authorList>
    </citation>
    <scope>NUCLEOTIDE SEQUENCE [LARGE SCALE GENOMIC DNA]</scope>
    <source>
        <strain evidence="2">CCUG 58411</strain>
    </source>
</reference>
<organism evidence="1 2">
    <name type="scientific">Methylophilus flavus</name>
    <dbReference type="NCBI Taxonomy" id="640084"/>
    <lineage>
        <taxon>Bacteria</taxon>
        <taxon>Pseudomonadati</taxon>
        <taxon>Pseudomonadota</taxon>
        <taxon>Betaproteobacteria</taxon>
        <taxon>Nitrosomonadales</taxon>
        <taxon>Methylophilaceae</taxon>
        <taxon>Methylophilus</taxon>
    </lineage>
</organism>
<sequence>MAEWDRQTKSNIEAMVGTETLYDNFPGTTLSKLDNFARHVRRQALSKFMAREEIFNKILDVHGSVLDLGVSAGQSLFTWAQLSAIKEPLNYTRKIIGFDTFEGIPGITDFDLLSPSPSSHLKKGGFKFEHIEQLDLAIQQYDSNRTLGHINKIELVKGDITKTLPEYISKNGHLVVSLLHIDVDVYEATKVALDHVIKLMPKGAIIVFDEVNQVPYPGETKAIVDSIGINNIRLKRFPWETGISYCVLE</sequence>
<dbReference type="RefSeq" id="WP_379030439.1">
    <property type="nucleotide sequence ID" value="NZ_JBHTLN010000001.1"/>
</dbReference>
<dbReference type="InterPro" id="IPR008884">
    <property type="entry name" value="TylF_MeTrfase"/>
</dbReference>
<accession>A0ABW3PBW5</accession>
<dbReference type="EC" id="2.1.1.-" evidence="1"/>
<comment type="caution">
    <text evidence="1">The sequence shown here is derived from an EMBL/GenBank/DDBJ whole genome shotgun (WGS) entry which is preliminary data.</text>
</comment>
<name>A0ABW3PBW5_9PROT</name>
<dbReference type="GO" id="GO:0032259">
    <property type="term" value="P:methylation"/>
    <property type="evidence" value="ECO:0007669"/>
    <property type="project" value="UniProtKB-KW"/>
</dbReference>
<dbReference type="EMBL" id="JBHTLN010000001">
    <property type="protein sequence ID" value="MFD1121506.1"/>
    <property type="molecule type" value="Genomic_DNA"/>
</dbReference>
<gene>
    <name evidence="1" type="ORF">ACFQ2T_03240</name>
</gene>
<dbReference type="GO" id="GO:0008168">
    <property type="term" value="F:methyltransferase activity"/>
    <property type="evidence" value="ECO:0007669"/>
    <property type="project" value="UniProtKB-KW"/>
</dbReference>
<dbReference type="Pfam" id="PF13578">
    <property type="entry name" value="Methyltransf_24"/>
    <property type="match status" value="1"/>
</dbReference>
<keyword evidence="2" id="KW-1185">Reference proteome</keyword>
<keyword evidence="1" id="KW-0489">Methyltransferase</keyword>
<proteinExistence type="predicted"/>
<keyword evidence="1" id="KW-0808">Transferase</keyword>